<dbReference type="SUPFAM" id="SSF51206">
    <property type="entry name" value="cAMP-binding domain-like"/>
    <property type="match status" value="1"/>
</dbReference>
<dbReference type="Pfam" id="PF00581">
    <property type="entry name" value="Rhodanese"/>
    <property type="match status" value="1"/>
</dbReference>
<evidence type="ECO:0000313" key="4">
    <source>
        <dbReference type="Proteomes" id="UP000244248"/>
    </source>
</evidence>
<dbReference type="Gene3D" id="3.40.250.10">
    <property type="entry name" value="Rhodanese-like domain"/>
    <property type="match status" value="1"/>
</dbReference>
<evidence type="ECO:0000259" key="2">
    <source>
        <dbReference type="PROSITE" id="PS50206"/>
    </source>
</evidence>
<dbReference type="PROSITE" id="PS00888">
    <property type="entry name" value="CNMP_BINDING_1"/>
    <property type="match status" value="1"/>
</dbReference>
<dbReference type="SMART" id="SM00450">
    <property type="entry name" value="RHOD"/>
    <property type="match status" value="1"/>
</dbReference>
<organism evidence="3 4">
    <name type="scientific">Stenotrophobium rhamnosiphilum</name>
    <dbReference type="NCBI Taxonomy" id="2029166"/>
    <lineage>
        <taxon>Bacteria</taxon>
        <taxon>Pseudomonadati</taxon>
        <taxon>Pseudomonadota</taxon>
        <taxon>Gammaproteobacteria</taxon>
        <taxon>Nevskiales</taxon>
        <taxon>Nevskiaceae</taxon>
        <taxon>Stenotrophobium</taxon>
    </lineage>
</organism>
<dbReference type="SMART" id="SM00100">
    <property type="entry name" value="cNMP"/>
    <property type="match status" value="1"/>
</dbReference>
<dbReference type="InterPro" id="IPR018488">
    <property type="entry name" value="cNMP-bd_CS"/>
</dbReference>
<dbReference type="CDD" id="cd00158">
    <property type="entry name" value="RHOD"/>
    <property type="match status" value="1"/>
</dbReference>
<evidence type="ECO:0000259" key="1">
    <source>
        <dbReference type="PROSITE" id="PS50042"/>
    </source>
</evidence>
<evidence type="ECO:0008006" key="5">
    <source>
        <dbReference type="Google" id="ProtNLM"/>
    </source>
</evidence>
<evidence type="ECO:0000313" key="3">
    <source>
        <dbReference type="EMBL" id="PTU31912.1"/>
    </source>
</evidence>
<dbReference type="Pfam" id="PF00027">
    <property type="entry name" value="cNMP_binding"/>
    <property type="match status" value="1"/>
</dbReference>
<dbReference type="SUPFAM" id="SSF52821">
    <property type="entry name" value="Rhodanese/Cell cycle control phosphatase"/>
    <property type="match status" value="1"/>
</dbReference>
<dbReference type="PROSITE" id="PS50206">
    <property type="entry name" value="RHODANESE_3"/>
    <property type="match status" value="1"/>
</dbReference>
<dbReference type="RefSeq" id="WP_146165925.1">
    <property type="nucleotide sequence ID" value="NZ_QANS01000002.1"/>
</dbReference>
<dbReference type="Proteomes" id="UP000244248">
    <property type="component" value="Unassembled WGS sequence"/>
</dbReference>
<name>A0A2T5MH49_9GAMM</name>
<dbReference type="PANTHER" id="PTHR23011">
    <property type="entry name" value="CYCLIC NUCLEOTIDE-BINDING DOMAIN CONTAINING PROTEIN"/>
    <property type="match status" value="1"/>
</dbReference>
<dbReference type="InterPro" id="IPR018490">
    <property type="entry name" value="cNMP-bd_dom_sf"/>
</dbReference>
<dbReference type="PANTHER" id="PTHR23011:SF28">
    <property type="entry name" value="CYCLIC NUCLEOTIDE-BINDING DOMAIN CONTAINING PROTEIN"/>
    <property type="match status" value="1"/>
</dbReference>
<reference evidence="3 4" key="1">
    <citation type="submission" date="2018-04" db="EMBL/GenBank/DDBJ databases">
        <title>Novel species isolated from glacier.</title>
        <authorList>
            <person name="Liu Q."/>
            <person name="Xin Y.-H."/>
        </authorList>
    </citation>
    <scope>NUCLEOTIDE SEQUENCE [LARGE SCALE GENOMIC DNA]</scope>
    <source>
        <strain evidence="3 4">GT1R17</strain>
    </source>
</reference>
<gene>
    <name evidence="3" type="ORF">CJD38_04300</name>
</gene>
<accession>A0A2T5MH49</accession>
<feature type="domain" description="Cyclic nucleotide-binding" evidence="1">
    <location>
        <begin position="35"/>
        <end position="138"/>
    </location>
</feature>
<dbReference type="PROSITE" id="PS50042">
    <property type="entry name" value="CNMP_BINDING_3"/>
    <property type="match status" value="1"/>
</dbReference>
<keyword evidence="4" id="KW-1185">Reference proteome</keyword>
<feature type="domain" description="Rhodanese" evidence="2">
    <location>
        <begin position="156"/>
        <end position="231"/>
    </location>
</feature>
<dbReference type="AlphaFoldDB" id="A0A2T5MH49"/>
<dbReference type="CDD" id="cd00038">
    <property type="entry name" value="CAP_ED"/>
    <property type="match status" value="1"/>
</dbReference>
<dbReference type="InterPro" id="IPR001763">
    <property type="entry name" value="Rhodanese-like_dom"/>
</dbReference>
<comment type="caution">
    <text evidence="3">The sequence shown here is derived from an EMBL/GenBank/DDBJ whole genome shotgun (WGS) entry which is preliminary data.</text>
</comment>
<protein>
    <recommendedName>
        <fullName evidence="5">Cyclic nucleotide-binding domain-containing protein</fullName>
    </recommendedName>
</protein>
<dbReference type="Gene3D" id="2.60.120.10">
    <property type="entry name" value="Jelly Rolls"/>
    <property type="match status" value="1"/>
</dbReference>
<sequence length="232" mass="26312">MSYRDQSNSLVVKDLRADDAGISDDWMTTLLQMRTFQMVPPENLQAMFMRMQDFKAQPGQEIVKQGDEGDFFYVVTAGRCLVTRESTGQKPVRLAELETGACFGEEALISDAKRNATVTMLTPGNLMRLSKEDFRQLLNAPLTRHMSYEHAQKLIDEGSARWLDVRLPSEHQVKNLPNSLNMPLYMLRMKLNTLDSKVTYIVYCDTSRRSAAAAFVLTQKGFDAYVLEKGLP</sequence>
<proteinExistence type="predicted"/>
<dbReference type="OrthoDB" id="9814704at2"/>
<dbReference type="InterPro" id="IPR014710">
    <property type="entry name" value="RmlC-like_jellyroll"/>
</dbReference>
<dbReference type="InterPro" id="IPR000595">
    <property type="entry name" value="cNMP-bd_dom"/>
</dbReference>
<dbReference type="InterPro" id="IPR036873">
    <property type="entry name" value="Rhodanese-like_dom_sf"/>
</dbReference>
<dbReference type="EMBL" id="QANS01000002">
    <property type="protein sequence ID" value="PTU31912.1"/>
    <property type="molecule type" value="Genomic_DNA"/>
</dbReference>